<keyword evidence="1" id="KW-0597">Phosphoprotein</keyword>
<dbReference type="SMART" id="SM00448">
    <property type="entry name" value="REC"/>
    <property type="match status" value="1"/>
</dbReference>
<dbReference type="SUPFAM" id="SSF52172">
    <property type="entry name" value="CheY-like"/>
    <property type="match status" value="1"/>
</dbReference>
<dbReference type="RefSeq" id="WP_184701795.1">
    <property type="nucleotide sequence ID" value="NZ_BAABEG010000004.1"/>
</dbReference>
<name>A0A7X0KNI9_9HYPH</name>
<reference evidence="3 4" key="1">
    <citation type="submission" date="2020-08" db="EMBL/GenBank/DDBJ databases">
        <title>Genomic Encyclopedia of Type Strains, Phase IV (KMG-IV): sequencing the most valuable type-strain genomes for metagenomic binning, comparative biology and taxonomic classification.</title>
        <authorList>
            <person name="Goeker M."/>
        </authorList>
    </citation>
    <scope>NUCLEOTIDE SEQUENCE [LARGE SCALE GENOMIC DNA]</scope>
    <source>
        <strain evidence="3 4">DSM 7051</strain>
    </source>
</reference>
<dbReference type="InterPro" id="IPR001789">
    <property type="entry name" value="Sig_transdc_resp-reg_receiver"/>
</dbReference>
<dbReference type="AlphaFoldDB" id="A0A7X0KNI9"/>
<sequence length="124" mass="13206">MTEKSQLDGLSVLVVEDAFLVALDLCDYLESAGCTVIGPAATVNQAFQEMTDVSLDGAVLDVNLAGEQSFPIAEQLAARGVPFLFLTGYDSVTAFPSAFQSVLRLSKPVELETLAKAVSEFRKS</sequence>
<evidence type="ECO:0000256" key="1">
    <source>
        <dbReference type="PROSITE-ProRule" id="PRU00169"/>
    </source>
</evidence>
<keyword evidence="4" id="KW-1185">Reference proteome</keyword>
<dbReference type="Proteomes" id="UP000536262">
    <property type="component" value="Unassembled WGS sequence"/>
</dbReference>
<dbReference type="Pfam" id="PF00072">
    <property type="entry name" value="Response_reg"/>
    <property type="match status" value="1"/>
</dbReference>
<organism evidence="3 4">
    <name type="scientific">Aminobacter aganoensis</name>
    <dbReference type="NCBI Taxonomy" id="83264"/>
    <lineage>
        <taxon>Bacteria</taxon>
        <taxon>Pseudomonadati</taxon>
        <taxon>Pseudomonadota</taxon>
        <taxon>Alphaproteobacteria</taxon>
        <taxon>Hyphomicrobiales</taxon>
        <taxon>Phyllobacteriaceae</taxon>
        <taxon>Aminobacter</taxon>
    </lineage>
</organism>
<dbReference type="Gene3D" id="3.40.50.2300">
    <property type="match status" value="1"/>
</dbReference>
<dbReference type="GO" id="GO:0000160">
    <property type="term" value="P:phosphorelay signal transduction system"/>
    <property type="evidence" value="ECO:0007669"/>
    <property type="project" value="InterPro"/>
</dbReference>
<dbReference type="PROSITE" id="PS50110">
    <property type="entry name" value="RESPONSE_REGULATORY"/>
    <property type="match status" value="1"/>
</dbReference>
<proteinExistence type="predicted"/>
<accession>A0A7X0KNI9</accession>
<dbReference type="InterPro" id="IPR011006">
    <property type="entry name" value="CheY-like_superfamily"/>
</dbReference>
<keyword evidence="3" id="KW-0238">DNA-binding</keyword>
<feature type="domain" description="Response regulatory" evidence="2">
    <location>
        <begin position="11"/>
        <end position="122"/>
    </location>
</feature>
<dbReference type="GO" id="GO:0003677">
    <property type="term" value="F:DNA binding"/>
    <property type="evidence" value="ECO:0007669"/>
    <property type="project" value="UniProtKB-KW"/>
</dbReference>
<protein>
    <submittedName>
        <fullName evidence="3">DNA-binding response OmpR family regulator</fullName>
    </submittedName>
</protein>
<gene>
    <name evidence="3" type="ORF">GGR00_004984</name>
</gene>
<dbReference type="EMBL" id="JACHOU010000020">
    <property type="protein sequence ID" value="MBB6357164.1"/>
    <property type="molecule type" value="Genomic_DNA"/>
</dbReference>
<feature type="modified residue" description="4-aspartylphosphate" evidence="1">
    <location>
        <position position="61"/>
    </location>
</feature>
<evidence type="ECO:0000259" key="2">
    <source>
        <dbReference type="PROSITE" id="PS50110"/>
    </source>
</evidence>
<evidence type="ECO:0000313" key="4">
    <source>
        <dbReference type="Proteomes" id="UP000536262"/>
    </source>
</evidence>
<comment type="caution">
    <text evidence="3">The sequence shown here is derived from an EMBL/GenBank/DDBJ whole genome shotgun (WGS) entry which is preliminary data.</text>
</comment>
<evidence type="ECO:0000313" key="3">
    <source>
        <dbReference type="EMBL" id="MBB6357164.1"/>
    </source>
</evidence>